<accession>A0A0D3K5E0</accession>
<protein>
    <recommendedName>
        <fullName evidence="8">Pentapeptide repeat-containing protein</fullName>
    </recommendedName>
</protein>
<dbReference type="Proteomes" id="UP000013827">
    <property type="component" value="Unassembled WGS sequence"/>
</dbReference>
<dbReference type="PaxDb" id="2903-EOD30975"/>
<dbReference type="InterPro" id="IPR028994">
    <property type="entry name" value="Integrin_alpha_N"/>
</dbReference>
<evidence type="ECO:0000256" key="4">
    <source>
        <dbReference type="SAM" id="MobiDB-lite"/>
    </source>
</evidence>
<dbReference type="PANTHER" id="PTHR14136">
    <property type="entry name" value="BTB_POZ DOMAIN-CONTAINING PROTEIN KCTD9"/>
    <property type="match status" value="1"/>
</dbReference>
<dbReference type="AlphaFoldDB" id="A0A0D3K5E0"/>
<keyword evidence="1 5" id="KW-0732">Signal</keyword>
<evidence type="ECO:0000256" key="2">
    <source>
        <dbReference type="ARBA" id="ARBA00022737"/>
    </source>
</evidence>
<dbReference type="InterPro" id="IPR051082">
    <property type="entry name" value="Pentapeptide-BTB/POZ_domain"/>
</dbReference>
<feature type="chain" id="PRO_5044259751" description="Pentapeptide repeat-containing protein" evidence="5">
    <location>
        <begin position="18"/>
        <end position="593"/>
    </location>
</feature>
<dbReference type="KEGG" id="ehx:EMIHUDRAFT_449611"/>
<dbReference type="Gene3D" id="2.160.20.80">
    <property type="entry name" value="E3 ubiquitin-protein ligase SopA"/>
    <property type="match status" value="2"/>
</dbReference>
<keyword evidence="7" id="KW-1185">Reference proteome</keyword>
<dbReference type="Gene3D" id="2.130.10.130">
    <property type="entry name" value="Integrin alpha, N-terminal"/>
    <property type="match status" value="1"/>
</dbReference>
<dbReference type="SUPFAM" id="SSF69318">
    <property type="entry name" value="Integrin alpha N-terminal domain"/>
    <property type="match status" value="1"/>
</dbReference>
<dbReference type="SUPFAM" id="SSF141571">
    <property type="entry name" value="Pentapeptide repeat-like"/>
    <property type="match status" value="2"/>
</dbReference>
<keyword evidence="2" id="KW-0677">Repeat</keyword>
<feature type="signal peptide" evidence="5">
    <location>
        <begin position="1"/>
        <end position="17"/>
    </location>
</feature>
<evidence type="ECO:0000256" key="3">
    <source>
        <dbReference type="ARBA" id="ARBA00023180"/>
    </source>
</evidence>
<reference evidence="6" key="2">
    <citation type="submission" date="2024-10" db="UniProtKB">
        <authorList>
            <consortium name="EnsemblProtists"/>
        </authorList>
    </citation>
    <scope>IDENTIFICATION</scope>
</reference>
<evidence type="ECO:0000256" key="5">
    <source>
        <dbReference type="SAM" id="SignalP"/>
    </source>
</evidence>
<sequence length="593" mass="60761">MITWIALAIPIVGAVSTYPTVVTDDQVVDPGDSLRFGAAIAALNSTTGWVAVGDNQLPGNGIRRGAVTLLNLECAACVEVTIGDNQLPLANYTLFGSAVATVPDLGGVTLAVGAVYLLRLASEADCQADPAACLLSWVVIEPMQGSFNPSSAGLDTYQHFGQAIAALPGFHSQGGTGLALAVGAGTDFYDDIPSTGMTGIQGTVFLLFMDTGVQLPCQLPPRFLLCGWPASVNVTSHRRIESGKGIETIPTGGVFATSLAALTDLNGDGTAELAVGGSMNSDRSGDAWILFLEADGTVSGSLDLGMPELAVGAEGSGGSVGSGNSEHRPREECLGLIAPGAQLTDLGCGWLAGLDLRGADLSHANLDGARERPAKAAAGSGVAEQSERGPLRPQVDLTDTLLDCATLDDTTLHWATARGASFVGASLDRALGEGLVLAGADLTHASLAAATLSGGHVAGSLTGARFEGASLAGAALRAIEESRNVIFDGADASGIVFESCTMPKASLRGANLTHSTFRLFDLEGVLFSPSTVLNGATFDRCDLIEPSLDGVRMDYASFLDAHFTDASFAGAPRAMHRAPGVKLSIAMRETRDC</sequence>
<dbReference type="PANTHER" id="PTHR14136:SF17">
    <property type="entry name" value="BTB_POZ DOMAIN-CONTAINING PROTEIN KCTD9"/>
    <property type="match status" value="1"/>
</dbReference>
<dbReference type="GeneID" id="17276248"/>
<name>A0A0D3K5E0_EMIH1</name>
<reference evidence="7" key="1">
    <citation type="journal article" date="2013" name="Nature">
        <title>Pan genome of the phytoplankton Emiliania underpins its global distribution.</title>
        <authorList>
            <person name="Read B.A."/>
            <person name="Kegel J."/>
            <person name="Klute M.J."/>
            <person name="Kuo A."/>
            <person name="Lefebvre S.C."/>
            <person name="Maumus F."/>
            <person name="Mayer C."/>
            <person name="Miller J."/>
            <person name="Monier A."/>
            <person name="Salamov A."/>
            <person name="Young J."/>
            <person name="Aguilar M."/>
            <person name="Claverie J.M."/>
            <person name="Frickenhaus S."/>
            <person name="Gonzalez K."/>
            <person name="Herman E.K."/>
            <person name="Lin Y.C."/>
            <person name="Napier J."/>
            <person name="Ogata H."/>
            <person name="Sarno A.F."/>
            <person name="Shmutz J."/>
            <person name="Schroeder D."/>
            <person name="de Vargas C."/>
            <person name="Verret F."/>
            <person name="von Dassow P."/>
            <person name="Valentin K."/>
            <person name="Van de Peer Y."/>
            <person name="Wheeler G."/>
            <person name="Dacks J.B."/>
            <person name="Delwiche C.F."/>
            <person name="Dyhrman S.T."/>
            <person name="Glockner G."/>
            <person name="John U."/>
            <person name="Richards T."/>
            <person name="Worden A.Z."/>
            <person name="Zhang X."/>
            <person name="Grigoriev I.V."/>
            <person name="Allen A.E."/>
            <person name="Bidle K."/>
            <person name="Borodovsky M."/>
            <person name="Bowler C."/>
            <person name="Brownlee C."/>
            <person name="Cock J.M."/>
            <person name="Elias M."/>
            <person name="Gladyshev V.N."/>
            <person name="Groth M."/>
            <person name="Guda C."/>
            <person name="Hadaegh A."/>
            <person name="Iglesias-Rodriguez M.D."/>
            <person name="Jenkins J."/>
            <person name="Jones B.M."/>
            <person name="Lawson T."/>
            <person name="Leese F."/>
            <person name="Lindquist E."/>
            <person name="Lobanov A."/>
            <person name="Lomsadze A."/>
            <person name="Malik S.B."/>
            <person name="Marsh M.E."/>
            <person name="Mackinder L."/>
            <person name="Mock T."/>
            <person name="Mueller-Roeber B."/>
            <person name="Pagarete A."/>
            <person name="Parker M."/>
            <person name="Probert I."/>
            <person name="Quesneville H."/>
            <person name="Raines C."/>
            <person name="Rensing S.A."/>
            <person name="Riano-Pachon D.M."/>
            <person name="Richier S."/>
            <person name="Rokitta S."/>
            <person name="Shiraiwa Y."/>
            <person name="Soanes D.M."/>
            <person name="van der Giezen M."/>
            <person name="Wahlund T.M."/>
            <person name="Williams B."/>
            <person name="Wilson W."/>
            <person name="Wolfe G."/>
            <person name="Wurch L.L."/>
        </authorList>
    </citation>
    <scope>NUCLEOTIDE SEQUENCE</scope>
</reference>
<dbReference type="HOGENOM" id="CLU_460509_0_0_1"/>
<dbReference type="SMART" id="SM00191">
    <property type="entry name" value="Int_alpha"/>
    <property type="match status" value="3"/>
</dbReference>
<feature type="region of interest" description="Disordered" evidence="4">
    <location>
        <begin position="370"/>
        <end position="390"/>
    </location>
</feature>
<proteinExistence type="predicted"/>
<dbReference type="InterPro" id="IPR001646">
    <property type="entry name" value="5peptide_repeat"/>
</dbReference>
<dbReference type="EnsemblProtists" id="EOD30975">
    <property type="protein sequence ID" value="EOD30975"/>
    <property type="gene ID" value="EMIHUDRAFT_449611"/>
</dbReference>
<dbReference type="RefSeq" id="XP_005783404.1">
    <property type="nucleotide sequence ID" value="XM_005783347.1"/>
</dbReference>
<keyword evidence="3" id="KW-0325">Glycoprotein</keyword>
<dbReference type="Pfam" id="PF01839">
    <property type="entry name" value="FG-GAP"/>
    <property type="match status" value="1"/>
</dbReference>
<dbReference type="Pfam" id="PF00805">
    <property type="entry name" value="Pentapeptide"/>
    <property type="match status" value="2"/>
</dbReference>
<evidence type="ECO:0008006" key="8">
    <source>
        <dbReference type="Google" id="ProtNLM"/>
    </source>
</evidence>
<evidence type="ECO:0000313" key="7">
    <source>
        <dbReference type="Proteomes" id="UP000013827"/>
    </source>
</evidence>
<dbReference type="InterPro" id="IPR013517">
    <property type="entry name" value="FG-GAP"/>
</dbReference>
<evidence type="ECO:0000313" key="6">
    <source>
        <dbReference type="EnsemblProtists" id="EOD30975"/>
    </source>
</evidence>
<evidence type="ECO:0000256" key="1">
    <source>
        <dbReference type="ARBA" id="ARBA00022729"/>
    </source>
</evidence>
<dbReference type="InterPro" id="IPR013519">
    <property type="entry name" value="Int_alpha_beta-p"/>
</dbReference>
<organism evidence="6 7">
    <name type="scientific">Emiliania huxleyi (strain CCMP1516)</name>
    <dbReference type="NCBI Taxonomy" id="280463"/>
    <lineage>
        <taxon>Eukaryota</taxon>
        <taxon>Haptista</taxon>
        <taxon>Haptophyta</taxon>
        <taxon>Prymnesiophyceae</taxon>
        <taxon>Isochrysidales</taxon>
        <taxon>Noelaerhabdaceae</taxon>
        <taxon>Emiliania</taxon>
    </lineage>
</organism>